<evidence type="ECO:0000256" key="5">
    <source>
        <dbReference type="ARBA" id="ARBA00022692"/>
    </source>
</evidence>
<keyword evidence="4" id="KW-1003">Cell membrane</keyword>
<feature type="transmembrane region" description="Helical" evidence="9">
    <location>
        <begin position="188"/>
        <end position="212"/>
    </location>
</feature>
<feature type="transmembrane region" description="Helical" evidence="9">
    <location>
        <begin position="278"/>
        <end position="302"/>
    </location>
</feature>
<dbReference type="EMBL" id="JAGINU010000001">
    <property type="protein sequence ID" value="MBP2368512.1"/>
    <property type="molecule type" value="Genomic_DNA"/>
</dbReference>
<evidence type="ECO:0000256" key="6">
    <source>
        <dbReference type="ARBA" id="ARBA00022989"/>
    </source>
</evidence>
<dbReference type="RefSeq" id="WP_210029770.1">
    <property type="nucleotide sequence ID" value="NZ_JAGINU010000001.1"/>
</dbReference>
<keyword evidence="3" id="KW-0813">Transport</keyword>
<dbReference type="Pfam" id="PF01594">
    <property type="entry name" value="AI-2E_transport"/>
    <property type="match status" value="1"/>
</dbReference>
<dbReference type="PANTHER" id="PTHR21716">
    <property type="entry name" value="TRANSMEMBRANE PROTEIN"/>
    <property type="match status" value="1"/>
</dbReference>
<protein>
    <submittedName>
        <fullName evidence="10">PurR-regulated permease PerM</fullName>
    </submittedName>
</protein>
<evidence type="ECO:0000256" key="2">
    <source>
        <dbReference type="ARBA" id="ARBA00009773"/>
    </source>
</evidence>
<accession>A0ABS4VX45</accession>
<feature type="transmembrane region" description="Helical" evidence="9">
    <location>
        <begin position="106"/>
        <end position="128"/>
    </location>
</feature>
<feature type="region of interest" description="Disordered" evidence="8">
    <location>
        <begin position="1"/>
        <end position="39"/>
    </location>
</feature>
<evidence type="ECO:0000256" key="8">
    <source>
        <dbReference type="SAM" id="MobiDB-lite"/>
    </source>
</evidence>
<evidence type="ECO:0000256" key="9">
    <source>
        <dbReference type="SAM" id="Phobius"/>
    </source>
</evidence>
<comment type="caution">
    <text evidence="10">The sequence shown here is derived from an EMBL/GenBank/DDBJ whole genome shotgun (WGS) entry which is preliminary data.</text>
</comment>
<evidence type="ECO:0000256" key="3">
    <source>
        <dbReference type="ARBA" id="ARBA00022448"/>
    </source>
</evidence>
<keyword evidence="6 9" id="KW-1133">Transmembrane helix</keyword>
<dbReference type="Proteomes" id="UP001519295">
    <property type="component" value="Unassembled WGS sequence"/>
</dbReference>
<keyword evidence="7 9" id="KW-0472">Membrane</keyword>
<name>A0ABS4VX45_9PSEU</name>
<keyword evidence="5 9" id="KW-0812">Transmembrane</keyword>
<gene>
    <name evidence="10" type="ORF">JOF36_004208</name>
</gene>
<evidence type="ECO:0000256" key="7">
    <source>
        <dbReference type="ARBA" id="ARBA00023136"/>
    </source>
</evidence>
<comment type="similarity">
    <text evidence="2">Belongs to the autoinducer-2 exporter (AI-2E) (TC 2.A.86) family.</text>
</comment>
<evidence type="ECO:0000313" key="10">
    <source>
        <dbReference type="EMBL" id="MBP2368512.1"/>
    </source>
</evidence>
<feature type="transmembrane region" description="Helical" evidence="9">
    <location>
        <begin position="135"/>
        <end position="153"/>
    </location>
</feature>
<evidence type="ECO:0000256" key="4">
    <source>
        <dbReference type="ARBA" id="ARBA00022475"/>
    </source>
</evidence>
<evidence type="ECO:0000256" key="1">
    <source>
        <dbReference type="ARBA" id="ARBA00004651"/>
    </source>
</evidence>
<dbReference type="InterPro" id="IPR002549">
    <property type="entry name" value="AI-2E-like"/>
</dbReference>
<sequence>MRTVRARTGTAGSARPRPRRTGPGWSGTSTTEPARPATRGDMVGAGLRWTAQWSGRVLLVALALALLGYVIGLLWVVVLPVFLALALATVLRPPAAWLIAHRWPPVAAALLVLLVAVAVLVGLAIVLGPPVIGQIGAMVAGVVGGLGQVRAWLAGPPLDLGSGQAGAILDMLTQQLQQSAATIASTTLTAVGTIASSIATLLLALVLAFLFVKDGSRVLPWVQHWAGTPAGPHLGEVLTRSWHTLGGFIRAQALVGLIDGALIGIGLAVIGVPLALPIAVLTFFAAFVPYIGAVVAGALAILIALFSQGFTSALVVLAIVLVVQQLEGNVLAPLLQGRTLGLHPAVILLAVVVGWSLYGVVGSLLAVPVTAVAATVLNYLREQALLRGGADREPVGGSPSGPEDGRSG</sequence>
<organism evidence="10 11">
    <name type="scientific">Pseudonocardia parietis</name>
    <dbReference type="NCBI Taxonomy" id="570936"/>
    <lineage>
        <taxon>Bacteria</taxon>
        <taxon>Bacillati</taxon>
        <taxon>Actinomycetota</taxon>
        <taxon>Actinomycetes</taxon>
        <taxon>Pseudonocardiales</taxon>
        <taxon>Pseudonocardiaceae</taxon>
        <taxon>Pseudonocardia</taxon>
    </lineage>
</organism>
<keyword evidence="11" id="KW-1185">Reference proteome</keyword>
<reference evidence="10 11" key="1">
    <citation type="submission" date="2021-03" db="EMBL/GenBank/DDBJ databases">
        <title>Sequencing the genomes of 1000 actinobacteria strains.</title>
        <authorList>
            <person name="Klenk H.-P."/>
        </authorList>
    </citation>
    <scope>NUCLEOTIDE SEQUENCE [LARGE SCALE GENOMIC DNA]</scope>
    <source>
        <strain evidence="10 11">DSM 45256</strain>
    </source>
</reference>
<dbReference type="PANTHER" id="PTHR21716:SF53">
    <property type="entry name" value="PERMEASE PERM-RELATED"/>
    <property type="match status" value="1"/>
</dbReference>
<evidence type="ECO:0000313" key="11">
    <source>
        <dbReference type="Proteomes" id="UP001519295"/>
    </source>
</evidence>
<feature type="transmembrane region" description="Helical" evidence="9">
    <location>
        <begin position="309"/>
        <end position="326"/>
    </location>
</feature>
<feature type="transmembrane region" description="Helical" evidence="9">
    <location>
        <begin position="346"/>
        <end position="377"/>
    </location>
</feature>
<feature type="transmembrane region" description="Helical" evidence="9">
    <location>
        <begin position="57"/>
        <end position="86"/>
    </location>
</feature>
<proteinExistence type="inferred from homology"/>
<feature type="transmembrane region" description="Helical" evidence="9">
    <location>
        <begin position="253"/>
        <end position="272"/>
    </location>
</feature>
<comment type="subcellular location">
    <subcellularLocation>
        <location evidence="1">Cell membrane</location>
        <topology evidence="1">Multi-pass membrane protein</topology>
    </subcellularLocation>
</comment>